<evidence type="ECO:0000313" key="3">
    <source>
        <dbReference type="Proteomes" id="UP001054837"/>
    </source>
</evidence>
<evidence type="ECO:0000256" key="1">
    <source>
        <dbReference type="SAM" id="MobiDB-lite"/>
    </source>
</evidence>
<proteinExistence type="predicted"/>
<feature type="region of interest" description="Disordered" evidence="1">
    <location>
        <begin position="37"/>
        <end position="166"/>
    </location>
</feature>
<dbReference type="EMBL" id="BPLQ01002630">
    <property type="protein sequence ID" value="GIX94684.1"/>
    <property type="molecule type" value="Genomic_DNA"/>
</dbReference>
<protein>
    <submittedName>
        <fullName evidence="2">Uncharacterized protein</fullName>
    </submittedName>
</protein>
<name>A0AAV4PDM3_9ARAC</name>
<accession>A0AAV4PDM3</accession>
<organism evidence="2 3">
    <name type="scientific">Caerostris darwini</name>
    <dbReference type="NCBI Taxonomy" id="1538125"/>
    <lineage>
        <taxon>Eukaryota</taxon>
        <taxon>Metazoa</taxon>
        <taxon>Ecdysozoa</taxon>
        <taxon>Arthropoda</taxon>
        <taxon>Chelicerata</taxon>
        <taxon>Arachnida</taxon>
        <taxon>Araneae</taxon>
        <taxon>Araneomorphae</taxon>
        <taxon>Entelegynae</taxon>
        <taxon>Araneoidea</taxon>
        <taxon>Araneidae</taxon>
        <taxon>Caerostris</taxon>
    </lineage>
</organism>
<feature type="compositionally biased region" description="Polar residues" evidence="1">
    <location>
        <begin position="64"/>
        <end position="75"/>
    </location>
</feature>
<keyword evidence="3" id="KW-1185">Reference proteome</keyword>
<dbReference type="Proteomes" id="UP001054837">
    <property type="component" value="Unassembled WGS sequence"/>
</dbReference>
<gene>
    <name evidence="2" type="ORF">CDAR_204831</name>
</gene>
<sequence length="166" mass="17700">MTNSRFVLKNLVLSTSSTEVVHAAKIFPLAHQSGRPGPLTAAPSHHRPLFNPNRLFSLAPPPQTTQQTNRSTTGEKNCRQIPALSHSAVAHRSAASHRTDTPSSLHLGPPVPFSPGKSLIDGPSPLGTRPPGDTQPMGDNGLPSDVTRTGESLWERFSSGEMEQGC</sequence>
<comment type="caution">
    <text evidence="2">The sequence shown here is derived from an EMBL/GenBank/DDBJ whole genome shotgun (WGS) entry which is preliminary data.</text>
</comment>
<reference evidence="2 3" key="1">
    <citation type="submission" date="2021-06" db="EMBL/GenBank/DDBJ databases">
        <title>Caerostris darwini draft genome.</title>
        <authorList>
            <person name="Kono N."/>
            <person name="Arakawa K."/>
        </authorList>
    </citation>
    <scope>NUCLEOTIDE SEQUENCE [LARGE SCALE GENOMIC DNA]</scope>
</reference>
<evidence type="ECO:0000313" key="2">
    <source>
        <dbReference type="EMBL" id="GIX94684.1"/>
    </source>
</evidence>
<dbReference type="AlphaFoldDB" id="A0AAV4PDM3"/>